<evidence type="ECO:0000256" key="1">
    <source>
        <dbReference type="ARBA" id="ARBA00022801"/>
    </source>
</evidence>
<dbReference type="AlphaFoldDB" id="A0AB34T8Z8"/>
<organism evidence="5 6">
    <name type="scientific">Bifidobacterium animalis subsp. animalis MCC 0483</name>
    <dbReference type="NCBI Taxonomy" id="1365955"/>
    <lineage>
        <taxon>Bacteria</taxon>
        <taxon>Bacillati</taxon>
        <taxon>Actinomycetota</taxon>
        <taxon>Actinomycetes</taxon>
        <taxon>Bifidobacteriales</taxon>
        <taxon>Bifidobacteriaceae</taxon>
        <taxon>Bifidobacterium</taxon>
    </lineage>
</organism>
<dbReference type="Proteomes" id="UP000037239">
    <property type="component" value="Unassembled WGS sequence"/>
</dbReference>
<keyword evidence="4" id="KW-0472">Membrane</keyword>
<sequence>MDAHEEWERIVTGKDPARSRQSRRREQESRASKRRLIRMLTVIMVVCALVGAATFGWIMWERRQAQQEQTRAASSAIQADPRKDLSPVADEYNRQLAATPQIIGETMEDGETAGDFSFTADAVYHDVLDYGDGVMGQLLIPVIGVDMPIRHGADGYALEHGVGHLHGTSLPVGGRDTHAVLTGHTGEADKALFSRLNELDTGDLFYVKTGARILAYRVEDVRTVLPKDTGSLKIQKGKDLVTLVTCTPIFLNTHRLLVTGVRQRIPDQAPWPEETIRQVSRQDSSSQAWRVMLVVLAVLLPCAVLWVKRHEPAHVAHRKWSRRDLR</sequence>
<dbReference type="RefSeq" id="WP_052826360.1">
    <property type="nucleotide sequence ID" value="NZ_AWFK01000008.1"/>
</dbReference>
<gene>
    <name evidence="5" type="ORF">BAAM0483_05180</name>
</gene>
<dbReference type="Pfam" id="PF04203">
    <property type="entry name" value="Sortase"/>
    <property type="match status" value="1"/>
</dbReference>
<dbReference type="EMBL" id="AWFK01000008">
    <property type="protein sequence ID" value="KOA49540.1"/>
    <property type="molecule type" value="Genomic_DNA"/>
</dbReference>
<dbReference type="Gene3D" id="2.40.260.10">
    <property type="entry name" value="Sortase"/>
    <property type="match status" value="1"/>
</dbReference>
<evidence type="ECO:0000256" key="2">
    <source>
        <dbReference type="PIRSR" id="PIRSR605754-1"/>
    </source>
</evidence>
<dbReference type="NCBIfam" id="NF033745">
    <property type="entry name" value="class_C_sortase"/>
    <property type="match status" value="1"/>
</dbReference>
<dbReference type="GO" id="GO:0016787">
    <property type="term" value="F:hydrolase activity"/>
    <property type="evidence" value="ECO:0007669"/>
    <property type="project" value="UniProtKB-KW"/>
</dbReference>
<feature type="transmembrane region" description="Helical" evidence="4">
    <location>
        <begin position="288"/>
        <end position="307"/>
    </location>
</feature>
<evidence type="ECO:0000256" key="4">
    <source>
        <dbReference type="SAM" id="Phobius"/>
    </source>
</evidence>
<evidence type="ECO:0008006" key="7">
    <source>
        <dbReference type="Google" id="ProtNLM"/>
    </source>
</evidence>
<keyword evidence="4" id="KW-0812">Transmembrane</keyword>
<feature type="region of interest" description="Disordered" evidence="3">
    <location>
        <begin position="1"/>
        <end position="30"/>
    </location>
</feature>
<evidence type="ECO:0000256" key="3">
    <source>
        <dbReference type="SAM" id="MobiDB-lite"/>
    </source>
</evidence>
<protein>
    <recommendedName>
        <fullName evidence="7">Class C sortase</fullName>
    </recommendedName>
</protein>
<proteinExistence type="predicted"/>
<accession>A0AB34T8Z8</accession>
<dbReference type="CDD" id="cd05827">
    <property type="entry name" value="Sortase_C"/>
    <property type="match status" value="1"/>
</dbReference>
<name>A0AB34T8Z8_9BIFI</name>
<feature type="transmembrane region" description="Helical" evidence="4">
    <location>
        <begin position="39"/>
        <end position="60"/>
    </location>
</feature>
<feature type="active site" description="Acyl-thioester intermediate" evidence="2">
    <location>
        <position position="184"/>
    </location>
</feature>
<dbReference type="SUPFAM" id="SSF63817">
    <property type="entry name" value="Sortase"/>
    <property type="match status" value="1"/>
</dbReference>
<keyword evidence="4" id="KW-1133">Transmembrane helix</keyword>
<reference evidence="5 6" key="1">
    <citation type="journal article" date="2015" name="Int J Genomics">
        <title>Comparative Genomics Revealed Genetic Diversity and Species/Strain-Level Differences in Carbohydrate Metabolism of Three Probiotic Bifidobacterial Species.</title>
        <authorList>
            <person name="Odamaki T."/>
            <person name="Horigome A."/>
            <person name="Sugahara H."/>
            <person name="Hashikura N."/>
            <person name="Minami J."/>
            <person name="Xiao J.Z."/>
            <person name="Abe F."/>
        </authorList>
    </citation>
    <scope>NUCLEOTIDE SEQUENCE [LARGE SCALE GENOMIC DNA]</scope>
    <source>
        <strain evidence="5 6">MCC 0483</strain>
    </source>
</reference>
<evidence type="ECO:0000313" key="6">
    <source>
        <dbReference type="Proteomes" id="UP000037239"/>
    </source>
</evidence>
<dbReference type="InterPro" id="IPR005754">
    <property type="entry name" value="Sortase"/>
</dbReference>
<comment type="caution">
    <text evidence="5">The sequence shown here is derived from an EMBL/GenBank/DDBJ whole genome shotgun (WGS) entry which is preliminary data.</text>
</comment>
<feature type="active site" description="Acyl-thioester intermediate" evidence="2">
    <location>
        <position position="246"/>
    </location>
</feature>
<dbReference type="InterPro" id="IPR023365">
    <property type="entry name" value="Sortase_dom-sf"/>
</dbReference>
<evidence type="ECO:0000313" key="5">
    <source>
        <dbReference type="EMBL" id="KOA49540.1"/>
    </source>
</evidence>
<keyword evidence="1" id="KW-0378">Hydrolase</keyword>
<dbReference type="InterPro" id="IPR042002">
    <property type="entry name" value="Sortase_C"/>
</dbReference>
<dbReference type="NCBIfam" id="TIGR01076">
    <property type="entry name" value="sortase_fam"/>
    <property type="match status" value="1"/>
</dbReference>